<dbReference type="Proteomes" id="UP001185899">
    <property type="component" value="Unassembled WGS sequence"/>
</dbReference>
<dbReference type="EMBL" id="JAWLKE010000003">
    <property type="protein sequence ID" value="MDV6230300.1"/>
    <property type="molecule type" value="Genomic_DNA"/>
</dbReference>
<feature type="transmembrane region" description="Helical" evidence="1">
    <location>
        <begin position="35"/>
        <end position="65"/>
    </location>
</feature>
<evidence type="ECO:0000256" key="1">
    <source>
        <dbReference type="SAM" id="Phobius"/>
    </source>
</evidence>
<keyword evidence="1" id="KW-1133">Transmembrane helix</keyword>
<name>A0ABU4AVN7_9NOCA</name>
<gene>
    <name evidence="2" type="ORF">R3P95_07050</name>
</gene>
<organism evidence="2 3">
    <name type="scientific">Rhodococcus cercidiphylli</name>
    <dbReference type="NCBI Taxonomy" id="489916"/>
    <lineage>
        <taxon>Bacteria</taxon>
        <taxon>Bacillati</taxon>
        <taxon>Actinomycetota</taxon>
        <taxon>Actinomycetes</taxon>
        <taxon>Mycobacteriales</taxon>
        <taxon>Nocardiaceae</taxon>
        <taxon>Rhodococcus</taxon>
    </lineage>
</organism>
<comment type="caution">
    <text evidence="2">The sequence shown here is derived from an EMBL/GenBank/DDBJ whole genome shotgun (WGS) entry which is preliminary data.</text>
</comment>
<accession>A0ABU4AVN7</accession>
<reference evidence="2 3" key="1">
    <citation type="submission" date="2023-10" db="EMBL/GenBank/DDBJ databases">
        <title>Development of a sustainable strategy for remediation of hydrocarbon-contaminated territories based on the waste exchange concept.</title>
        <authorList>
            <person name="Krivoruchko A."/>
        </authorList>
    </citation>
    <scope>NUCLEOTIDE SEQUENCE [LARGE SCALE GENOMIC DNA]</scope>
    <source>
        <strain evidence="2 3">IEGM 1322</strain>
    </source>
</reference>
<feature type="transmembrane region" description="Helical" evidence="1">
    <location>
        <begin position="85"/>
        <end position="107"/>
    </location>
</feature>
<keyword evidence="1" id="KW-0812">Transmembrane</keyword>
<dbReference type="RefSeq" id="WP_269596486.1">
    <property type="nucleotide sequence ID" value="NZ_JAWLKE010000003.1"/>
</dbReference>
<sequence>MTVTSPHFDTRDSDDDMPPKWWNRRIRTRAQVTEYAVMFGALSIVSFWAAGLGIAAGLIAVASALWADRSPDLSGPPADRSDRALAIGTGIVGIVVGIGFVVMVLPYW</sequence>
<evidence type="ECO:0008006" key="4">
    <source>
        <dbReference type="Google" id="ProtNLM"/>
    </source>
</evidence>
<proteinExistence type="predicted"/>
<keyword evidence="1" id="KW-0472">Membrane</keyword>
<evidence type="ECO:0000313" key="2">
    <source>
        <dbReference type="EMBL" id="MDV6230300.1"/>
    </source>
</evidence>
<protein>
    <recommendedName>
        <fullName evidence="4">DUF4190 domain-containing protein</fullName>
    </recommendedName>
</protein>
<evidence type="ECO:0000313" key="3">
    <source>
        <dbReference type="Proteomes" id="UP001185899"/>
    </source>
</evidence>
<keyword evidence="3" id="KW-1185">Reference proteome</keyword>